<comment type="caution">
    <text evidence="2">The sequence shown here is derived from an EMBL/GenBank/DDBJ whole genome shotgun (WGS) entry which is preliminary data.</text>
</comment>
<keyword evidence="1" id="KW-0472">Membrane</keyword>
<keyword evidence="1" id="KW-0812">Transmembrane</keyword>
<gene>
    <name evidence="2" type="ORF">PsYK624_167700</name>
</gene>
<dbReference type="EMBL" id="BPQB01000158">
    <property type="protein sequence ID" value="GJF00482.1"/>
    <property type="molecule type" value="Genomic_DNA"/>
</dbReference>
<name>A0A9P3LME5_9APHY</name>
<keyword evidence="1" id="KW-1133">Transmembrane helix</keyword>
<sequence length="382" mass="42266">MQALHPRTTIKNFHDALMDPKNMTKLALFAVVWAVLCVGDGFWIYYYVHGIVYPLPRNALDRNGYAWMAFTIFMFIFGFCLSIFNAIMSIPYLIVVWPKRKQPLSWAMRRFRVYLMWFSVPVLLFLAIMPFCGGWIVVPIVAQHVWNHGCDSFPAFAILDARSATDTSSVLNRVYFYMNQPSARSPTQLFTLTLTDFDSENWLLNLTAWNAPQASIPLDFYPTLHAVRYNLTASTLAGNCTLRTGADTPGTTTAPCMSGTFDSGDHLAFTISSDVPLNTTLAASYPPAPNTTTHLAIPDVGWSFGQPAVRLEAVQPDGELGQLVLATTVTRPHDVTQLKVCVAGPPGRPAAAVQPEVLAPLGLILMRQINYAVVATQPTEND</sequence>
<dbReference type="Proteomes" id="UP000703269">
    <property type="component" value="Unassembled WGS sequence"/>
</dbReference>
<organism evidence="2 3">
    <name type="scientific">Phanerochaete sordida</name>
    <dbReference type="NCBI Taxonomy" id="48140"/>
    <lineage>
        <taxon>Eukaryota</taxon>
        <taxon>Fungi</taxon>
        <taxon>Dikarya</taxon>
        <taxon>Basidiomycota</taxon>
        <taxon>Agaricomycotina</taxon>
        <taxon>Agaricomycetes</taxon>
        <taxon>Polyporales</taxon>
        <taxon>Phanerochaetaceae</taxon>
        <taxon>Phanerochaete</taxon>
    </lineage>
</organism>
<reference evidence="2 3" key="1">
    <citation type="submission" date="2021-08" db="EMBL/GenBank/DDBJ databases">
        <title>Draft Genome Sequence of Phanerochaete sordida strain YK-624.</title>
        <authorList>
            <person name="Mori T."/>
            <person name="Dohra H."/>
            <person name="Suzuki T."/>
            <person name="Kawagishi H."/>
            <person name="Hirai H."/>
        </authorList>
    </citation>
    <scope>NUCLEOTIDE SEQUENCE [LARGE SCALE GENOMIC DNA]</scope>
    <source>
        <strain evidence="2 3">YK-624</strain>
    </source>
</reference>
<evidence type="ECO:0000313" key="2">
    <source>
        <dbReference type="EMBL" id="GJF00482.1"/>
    </source>
</evidence>
<feature type="transmembrane region" description="Helical" evidence="1">
    <location>
        <begin position="26"/>
        <end position="46"/>
    </location>
</feature>
<proteinExistence type="predicted"/>
<accession>A0A9P3LME5</accession>
<protein>
    <submittedName>
        <fullName evidence="2">Uncharacterized protein</fullName>
    </submittedName>
</protein>
<keyword evidence="3" id="KW-1185">Reference proteome</keyword>
<evidence type="ECO:0000313" key="3">
    <source>
        <dbReference type="Proteomes" id="UP000703269"/>
    </source>
</evidence>
<dbReference type="AlphaFoldDB" id="A0A9P3LME5"/>
<feature type="transmembrane region" description="Helical" evidence="1">
    <location>
        <begin position="66"/>
        <end position="94"/>
    </location>
</feature>
<evidence type="ECO:0000256" key="1">
    <source>
        <dbReference type="SAM" id="Phobius"/>
    </source>
</evidence>
<dbReference type="OrthoDB" id="100006at2759"/>
<feature type="transmembrane region" description="Helical" evidence="1">
    <location>
        <begin position="114"/>
        <end position="138"/>
    </location>
</feature>